<reference evidence="1 2" key="1">
    <citation type="journal article" date="2014" name="World J. Microbiol. Biotechnol.">
        <title>Biodiversity and physiological characteristics of Antarctic and Arctic lichens-associated bacteria.</title>
        <authorList>
            <person name="Lee Y.M."/>
            <person name="Kim E.H."/>
            <person name="Lee H.K."/>
            <person name="Hong S.G."/>
        </authorList>
    </citation>
    <scope>NUCLEOTIDE SEQUENCE [LARGE SCALE GENOMIC DNA]</scope>
    <source>
        <strain evidence="1 2">PAMC 26569</strain>
    </source>
</reference>
<dbReference type="EMBL" id="CP053708">
    <property type="protein sequence ID" value="QKE89870.1"/>
    <property type="molecule type" value="Genomic_DNA"/>
</dbReference>
<keyword evidence="2" id="KW-1185">Reference proteome</keyword>
<proteinExistence type="predicted"/>
<organism evidence="1 2">
    <name type="scientific">Lichenicola cladoniae</name>
    <dbReference type="NCBI Taxonomy" id="1484109"/>
    <lineage>
        <taxon>Bacteria</taxon>
        <taxon>Pseudomonadati</taxon>
        <taxon>Pseudomonadota</taxon>
        <taxon>Alphaproteobacteria</taxon>
        <taxon>Acetobacterales</taxon>
        <taxon>Acetobacteraceae</taxon>
        <taxon>Lichenicola</taxon>
    </lineage>
</organism>
<accession>A0A6M8HNJ0</accession>
<dbReference type="NCBIfam" id="TIGR04042">
    <property type="entry name" value="MSMEG_0570_fam"/>
    <property type="match status" value="1"/>
</dbReference>
<dbReference type="InterPro" id="IPR023846">
    <property type="entry name" value="CHP04042_MSMEG0570"/>
</dbReference>
<dbReference type="KEGG" id="lck:HN018_07270"/>
<dbReference type="RefSeq" id="WP_171834858.1">
    <property type="nucleotide sequence ID" value="NZ_CP053708.1"/>
</dbReference>
<evidence type="ECO:0000313" key="1">
    <source>
        <dbReference type="EMBL" id="QKE89870.1"/>
    </source>
</evidence>
<sequence>MPEMKFNVRWPDDTESLCYSPSLVIEEHLAPGTSYTLDDFIGRSRTALTIASDRVMQKYGFPCSRAMGQLAELERLVAGFRGHDPASPDGRVTVLAFHRDNAPQAGARR</sequence>
<protein>
    <submittedName>
        <fullName evidence="1">MSMEG_0570 family nitrogen starvation response protein</fullName>
    </submittedName>
</protein>
<dbReference type="Proteomes" id="UP000500767">
    <property type="component" value="Chromosome"/>
</dbReference>
<name>A0A6M8HNJ0_9PROT</name>
<evidence type="ECO:0000313" key="2">
    <source>
        <dbReference type="Proteomes" id="UP000500767"/>
    </source>
</evidence>
<gene>
    <name evidence="1" type="ORF">HN018_07270</name>
</gene>
<dbReference type="AlphaFoldDB" id="A0A6M8HNJ0"/>